<gene>
    <name evidence="1" type="ORF">BDN72DRAFT_765499</name>
</gene>
<name>A0ACD3AZJ9_9AGAR</name>
<dbReference type="Proteomes" id="UP000308600">
    <property type="component" value="Unassembled WGS sequence"/>
</dbReference>
<sequence length="1261" mass="137912">MYETQKLLVANRGEIAIRVLRTARKLGLRSAAIYSPSDALSPHVTAADEAIPLSTHTLQTENPTPPAKGQDSEAHLYLSIERILAICKEHCVTLVHPGYGFLSENAEFADAIVNAGITWVGPRPEIIKTMGLKHAAKKLVLNLGLPLVPGSEGLIAGSRDALDLAKQIGYPVMVKATAGGGGMGLAICDNDVELGSCLLEIQERSSVLFHDDGILLEKYIPSARHIEVQVFGNGLGDVIQMGERECSVQRRHQKIIEETPSPFFASWLGLREIMLGAAVKLCQSICYNSAGTVEFLVDDNTGDFYFLEMNTRIQVEHPVTEVVCPGLDIVELMILQALREQEGSGLTGPEIAQKTYDDMLALGTSEGKGYAIEGRVYAENPAERFTPCPGVLQHVELGQDSHPWLRIDGWVSTGTAITPFFDPLLFKLIVTGASRDEALARFLCAAKQCKVYGPPNNIAFLEDVVKSDAFRAGGATTTFLDGFPYRPQTMKVVVRGIETTIQDLPGRRVGMGIPPSGPMDQLAFRAGNVLIGNLDTTEAIETIIFPGEDCTFQFYVATVLAVTGKRVIVRLNGNLVDMWSRVVVPPDGKLQLEAAPQTAKARGLRTYICIRGGFPSIPSYLGSKSTSMGLGGYQGRSLAVGDHLALGNCHPLPHEIGRSNCIPRELIPNYPTHWVVHVLPGPHDDSEYITTEGIAAFYSTPWVIDTSSNRMGIRLQSKLKITWARNDGGEGGAHPSNILDNGYAYGTININGDTPVIFGTEGPDMGGYLSLATVASAELYKLGQLSPGDTIQFKRISWENAMRLQQHYDEWLLSISPDCGVKRHLEDGFDAGECVSWSILATIKPEEGSSRPLVVLRQAGDSAILADFGSMVLDFDIRVRVQILCTALAQLDHPGIESSNPCIRSVLVRYSPRVLTQSQLVHILLDAAARLPDRLVDLELPGRRITFPVVLDDPWNKEALERYMRTIRDSAVYLPSNIDYLAANNGLRDRDEALQKLVACDWLVFGVGFYMACPFLVPIDPRCRLIGQKMNPSRTYTPRGAIGIAGPVAAIYPVESPGGYQLYGRTLPAWQTWGKGENFSLDKPWFLESFDQIRFEVISQEDYVKIERDFDAGRYSFKVEACTFSMKEYSHLCKVIADDVIQFREKQKEGITHETEREKGLLREWQARQLVKPPPVAGAQGNEPANGAALTSPLSATIRKITCKPGDSVGAGDILFVLEAMKTEVPVRAGEENAGRVIQSLGPGIGPQVMVSSGSVLLFWV</sequence>
<evidence type="ECO:0000313" key="1">
    <source>
        <dbReference type="EMBL" id="TFK71178.1"/>
    </source>
</evidence>
<evidence type="ECO:0000313" key="2">
    <source>
        <dbReference type="Proteomes" id="UP000308600"/>
    </source>
</evidence>
<accession>A0ACD3AZJ9</accession>
<keyword evidence="2" id="KW-1185">Reference proteome</keyword>
<protein>
    <submittedName>
        <fullName evidence="1">AHS2-domain-containing protein</fullName>
    </submittedName>
</protein>
<organism evidence="1 2">
    <name type="scientific">Pluteus cervinus</name>
    <dbReference type="NCBI Taxonomy" id="181527"/>
    <lineage>
        <taxon>Eukaryota</taxon>
        <taxon>Fungi</taxon>
        <taxon>Dikarya</taxon>
        <taxon>Basidiomycota</taxon>
        <taxon>Agaricomycotina</taxon>
        <taxon>Agaricomycetes</taxon>
        <taxon>Agaricomycetidae</taxon>
        <taxon>Agaricales</taxon>
        <taxon>Pluteineae</taxon>
        <taxon>Pluteaceae</taxon>
        <taxon>Pluteus</taxon>
    </lineage>
</organism>
<reference evidence="1 2" key="1">
    <citation type="journal article" date="2019" name="Nat. Ecol. Evol.">
        <title>Megaphylogeny resolves global patterns of mushroom evolution.</title>
        <authorList>
            <person name="Varga T."/>
            <person name="Krizsan K."/>
            <person name="Foldi C."/>
            <person name="Dima B."/>
            <person name="Sanchez-Garcia M."/>
            <person name="Sanchez-Ramirez S."/>
            <person name="Szollosi G.J."/>
            <person name="Szarkandi J.G."/>
            <person name="Papp V."/>
            <person name="Albert L."/>
            <person name="Andreopoulos W."/>
            <person name="Angelini C."/>
            <person name="Antonin V."/>
            <person name="Barry K.W."/>
            <person name="Bougher N.L."/>
            <person name="Buchanan P."/>
            <person name="Buyck B."/>
            <person name="Bense V."/>
            <person name="Catcheside P."/>
            <person name="Chovatia M."/>
            <person name="Cooper J."/>
            <person name="Damon W."/>
            <person name="Desjardin D."/>
            <person name="Finy P."/>
            <person name="Geml J."/>
            <person name="Haridas S."/>
            <person name="Hughes K."/>
            <person name="Justo A."/>
            <person name="Karasinski D."/>
            <person name="Kautmanova I."/>
            <person name="Kiss B."/>
            <person name="Kocsube S."/>
            <person name="Kotiranta H."/>
            <person name="LaButti K.M."/>
            <person name="Lechner B.E."/>
            <person name="Liimatainen K."/>
            <person name="Lipzen A."/>
            <person name="Lukacs Z."/>
            <person name="Mihaltcheva S."/>
            <person name="Morgado L.N."/>
            <person name="Niskanen T."/>
            <person name="Noordeloos M.E."/>
            <person name="Ohm R.A."/>
            <person name="Ortiz-Santana B."/>
            <person name="Ovrebo C."/>
            <person name="Racz N."/>
            <person name="Riley R."/>
            <person name="Savchenko A."/>
            <person name="Shiryaev A."/>
            <person name="Soop K."/>
            <person name="Spirin V."/>
            <person name="Szebenyi C."/>
            <person name="Tomsovsky M."/>
            <person name="Tulloss R.E."/>
            <person name="Uehling J."/>
            <person name="Grigoriev I.V."/>
            <person name="Vagvolgyi C."/>
            <person name="Papp T."/>
            <person name="Martin F.M."/>
            <person name="Miettinen O."/>
            <person name="Hibbett D.S."/>
            <person name="Nagy L.G."/>
        </authorList>
    </citation>
    <scope>NUCLEOTIDE SEQUENCE [LARGE SCALE GENOMIC DNA]</scope>
    <source>
        <strain evidence="1 2">NL-1719</strain>
    </source>
</reference>
<proteinExistence type="predicted"/>
<dbReference type="EMBL" id="ML208302">
    <property type="protein sequence ID" value="TFK71178.1"/>
    <property type="molecule type" value="Genomic_DNA"/>
</dbReference>